<dbReference type="Proteomes" id="UP000391919">
    <property type="component" value="Unassembled WGS sequence"/>
</dbReference>
<proteinExistence type="predicted"/>
<sequence length="116" mass="13001">MIHLEKTKGRVHLVLDACFMGEDIVVMISGGDRPHLGTISAGARLEPMQTVQLQNHKEFYITEEVAVRLRKHFRGNFAVLSGTHLDNASKEEINWMTEMAIELGDALIEQLKGKTS</sequence>
<dbReference type="EMBL" id="BKZQ01000015">
    <property type="protein sequence ID" value="GER70123.1"/>
    <property type="molecule type" value="Genomic_DNA"/>
</dbReference>
<accession>A0A5J4JDK4</accession>
<organism evidence="2 3">
    <name type="scientific">Weizmannia acidilactici</name>
    <dbReference type="NCBI Taxonomy" id="2607726"/>
    <lineage>
        <taxon>Bacteria</taxon>
        <taxon>Bacillati</taxon>
        <taxon>Bacillota</taxon>
        <taxon>Bacilli</taxon>
        <taxon>Bacillales</taxon>
        <taxon>Bacillaceae</taxon>
        <taxon>Heyndrickxia</taxon>
    </lineage>
</organism>
<name>A0A5J4JDK4_9BACI</name>
<dbReference type="AlphaFoldDB" id="A0A5J4JDK4"/>
<protein>
    <recommendedName>
        <fullName evidence="1">Prenylated flavin chaperone LpdD-like domain-containing protein</fullName>
    </recommendedName>
</protein>
<reference evidence="2 3" key="1">
    <citation type="submission" date="2019-09" db="EMBL/GenBank/DDBJ databases">
        <title>Draft genome sequence of Bacillus sp. JC-7.</title>
        <authorList>
            <person name="Tanaka N."/>
            <person name="Shiwa Y."/>
            <person name="Fujita N."/>
            <person name="Tanasupawat S."/>
        </authorList>
    </citation>
    <scope>NUCLEOTIDE SEQUENCE [LARGE SCALE GENOMIC DNA]</scope>
    <source>
        <strain evidence="2 3">JC-7</strain>
    </source>
</reference>
<dbReference type="InterPro" id="IPR048844">
    <property type="entry name" value="LpdD_chaperone-like"/>
</dbReference>
<comment type="caution">
    <text evidence="2">The sequence shown here is derived from an EMBL/GenBank/DDBJ whole genome shotgun (WGS) entry which is preliminary data.</text>
</comment>
<gene>
    <name evidence="2" type="ORF">BpJC7_14260</name>
</gene>
<feature type="domain" description="Prenylated flavin chaperone LpdD-like" evidence="1">
    <location>
        <begin position="8"/>
        <end position="112"/>
    </location>
</feature>
<evidence type="ECO:0000259" key="1">
    <source>
        <dbReference type="Pfam" id="PF21758"/>
    </source>
</evidence>
<evidence type="ECO:0000313" key="2">
    <source>
        <dbReference type="EMBL" id="GER70123.1"/>
    </source>
</evidence>
<keyword evidence="3" id="KW-1185">Reference proteome</keyword>
<dbReference type="Pfam" id="PF21758">
    <property type="entry name" value="PAC_bac"/>
    <property type="match status" value="1"/>
</dbReference>
<evidence type="ECO:0000313" key="3">
    <source>
        <dbReference type="Proteomes" id="UP000391919"/>
    </source>
</evidence>
<dbReference type="RefSeq" id="WP_151681080.1">
    <property type="nucleotide sequence ID" value="NZ_BKZP01000011.1"/>
</dbReference>